<dbReference type="RefSeq" id="YP_009449477.1">
    <property type="nucleotide sequence ID" value="NC_036610.1"/>
</dbReference>
<sequence length="398" mass="46725">MVNNSDTNFIKAFLTLCIFYFKFPLYGIFDSINWQLLNEDWKSFQLSKHFCVENFLKYFTLCKIISFTFSTLLGLGLLKFLNLNLELIWIISIIEIFILFNFSEYFIACVLKLFSTNLKDKIQIIIISYVGSTYSKLSILLSCTAHWVAHVLKYTKNIYKICKKYIFNAYPSNQQQAKVTTLKSASAGGGWLSIIQQIENEPKQNNSKLIVPSELVDKYFLMETTAFMKTFEEENQKIANLFKKMSDANIDYSDKSHDLYFTFLQSHVNALNISYTNRDGWVMLCAKYFSPEVKSKLIDMEAKRETIRNNYLSKIEKLGYNKSSFREFVTITNNYRNNLNKELNLAEELVHNNLRKTNIYKDSQVKKFVNSDYVEAKKIFKNQDTILKKKFEEKLFKS</sequence>
<reference evidence="2" key="1">
    <citation type="journal article" date="2017" name="Appl. Microbiol. Biotechnol.">
        <title>Mitochondrial genome of the nematode endoparasitic fungus Hirsutella vermicola reveals a high level of synteny in the family Ophiocordycipitaceae.</title>
        <authorList>
            <person name="Zhang Y.J."/>
            <person name="Zhang H.Y."/>
            <person name="Liu X.Z."/>
            <person name="Zhang S."/>
        </authorList>
    </citation>
    <scope>NUCLEOTIDE SEQUENCE</scope>
    <source>
        <strain evidence="2">AS3.7877</strain>
    </source>
</reference>
<keyword evidence="2" id="KW-0496">Mitochondrion</keyword>
<protein>
    <submittedName>
        <fullName evidence="2">Uncharacterized protein</fullName>
    </submittedName>
</protein>
<name>A0A1S6KM33_9HYPO</name>
<proteinExistence type="predicted"/>
<gene>
    <name evidence="2" type="primary">orf398</name>
</gene>
<keyword evidence="1" id="KW-0812">Transmembrane</keyword>
<feature type="transmembrane region" description="Helical" evidence="1">
    <location>
        <begin position="58"/>
        <end position="81"/>
    </location>
</feature>
<dbReference type="AlphaFoldDB" id="A0A1S6KM33"/>
<reference evidence="2" key="2">
    <citation type="submission" date="2017-01" db="EMBL/GenBank/DDBJ databases">
        <authorList>
            <person name="Mah S.A."/>
            <person name="Swanson W.J."/>
            <person name="Moy G.W."/>
            <person name="Vacquier V.D."/>
        </authorList>
    </citation>
    <scope>NUCLEOTIDE SEQUENCE</scope>
    <source>
        <strain evidence="2">AS3.7877</strain>
    </source>
</reference>
<evidence type="ECO:0000256" key="1">
    <source>
        <dbReference type="SAM" id="Phobius"/>
    </source>
</evidence>
<feature type="transmembrane region" description="Helical" evidence="1">
    <location>
        <begin position="87"/>
        <end position="114"/>
    </location>
</feature>
<dbReference type="GeneID" id="35414446"/>
<evidence type="ECO:0000313" key="2">
    <source>
        <dbReference type="EMBL" id="AQT19624.1"/>
    </source>
</evidence>
<keyword evidence="1" id="KW-1133">Transmembrane helix</keyword>
<geneLocation type="mitochondrion" evidence="2"/>
<organism evidence="2">
    <name type="scientific">Hirsutella vermicola</name>
    <dbReference type="NCBI Taxonomy" id="369263"/>
    <lineage>
        <taxon>Eukaryota</taxon>
        <taxon>Fungi</taxon>
        <taxon>Dikarya</taxon>
        <taxon>Ascomycota</taxon>
        <taxon>Pezizomycotina</taxon>
        <taxon>Sordariomycetes</taxon>
        <taxon>Hypocreomycetidae</taxon>
        <taxon>Hypocreales</taxon>
        <taxon>Ophiocordycipitaceae</taxon>
        <taxon>Hirsutella</taxon>
    </lineage>
</organism>
<accession>A0A1S6KM33</accession>
<feature type="transmembrane region" description="Helical" evidence="1">
    <location>
        <begin position="12"/>
        <end position="37"/>
    </location>
</feature>
<keyword evidence="1" id="KW-0472">Membrane</keyword>
<dbReference type="EMBL" id="KY465721">
    <property type="protein sequence ID" value="AQT19624.1"/>
    <property type="molecule type" value="Genomic_DNA"/>
</dbReference>